<keyword evidence="2" id="KW-1185">Reference proteome</keyword>
<dbReference type="EMBL" id="BPLQ01003607">
    <property type="protein sequence ID" value="GIY01818.1"/>
    <property type="molecule type" value="Genomic_DNA"/>
</dbReference>
<dbReference type="AlphaFoldDB" id="A0AAV4Q333"/>
<protein>
    <submittedName>
        <fullName evidence="1">Uncharacterized protein</fullName>
    </submittedName>
</protein>
<comment type="caution">
    <text evidence="1">The sequence shown here is derived from an EMBL/GenBank/DDBJ whole genome shotgun (WGS) entry which is preliminary data.</text>
</comment>
<gene>
    <name evidence="1" type="ORF">CDAR_257161</name>
</gene>
<name>A0AAV4Q333_9ARAC</name>
<evidence type="ECO:0000313" key="1">
    <source>
        <dbReference type="EMBL" id="GIY01818.1"/>
    </source>
</evidence>
<sequence length="205" mass="23729">MDMDNYSVPCDRLVYFRNTVVHIFNRRDMKKSLHELGRQFLYPHGHLDCIAKKGKELASRLFVPSRLMSGLMDLLRSMARQVFNWYLKNRYFISDDFDVLSSFHWRADGTLDELKTAQALVQRQDGDISSRFKMASSYVWLDDMQRLRQESPNTCEGLSASFQQGTMMNYWEGRHASMSSPVSNSGQTMIIEGHCCICGNVSEEI</sequence>
<evidence type="ECO:0000313" key="2">
    <source>
        <dbReference type="Proteomes" id="UP001054837"/>
    </source>
</evidence>
<accession>A0AAV4Q333</accession>
<organism evidence="1 2">
    <name type="scientific">Caerostris darwini</name>
    <dbReference type="NCBI Taxonomy" id="1538125"/>
    <lineage>
        <taxon>Eukaryota</taxon>
        <taxon>Metazoa</taxon>
        <taxon>Ecdysozoa</taxon>
        <taxon>Arthropoda</taxon>
        <taxon>Chelicerata</taxon>
        <taxon>Arachnida</taxon>
        <taxon>Araneae</taxon>
        <taxon>Araneomorphae</taxon>
        <taxon>Entelegynae</taxon>
        <taxon>Araneoidea</taxon>
        <taxon>Araneidae</taxon>
        <taxon>Caerostris</taxon>
    </lineage>
</organism>
<dbReference type="Proteomes" id="UP001054837">
    <property type="component" value="Unassembled WGS sequence"/>
</dbReference>
<reference evidence="1 2" key="1">
    <citation type="submission" date="2021-06" db="EMBL/GenBank/DDBJ databases">
        <title>Caerostris darwini draft genome.</title>
        <authorList>
            <person name="Kono N."/>
            <person name="Arakawa K."/>
        </authorList>
    </citation>
    <scope>NUCLEOTIDE SEQUENCE [LARGE SCALE GENOMIC DNA]</scope>
</reference>
<proteinExistence type="predicted"/>